<feature type="compositionally biased region" description="Low complexity" evidence="1">
    <location>
        <begin position="39"/>
        <end position="53"/>
    </location>
</feature>
<dbReference type="RefSeq" id="WP_269628556.1">
    <property type="nucleotide sequence ID" value="NZ_JBEPLU010000001.1"/>
</dbReference>
<name>A0ABV2EEP5_9CAUL</name>
<proteinExistence type="predicted"/>
<gene>
    <name evidence="2" type="ORF">ABID41_000594</name>
</gene>
<reference evidence="2 3" key="1">
    <citation type="submission" date="2024-06" db="EMBL/GenBank/DDBJ databases">
        <title>Genomic Encyclopedia of Type Strains, Phase IV (KMG-IV): sequencing the most valuable type-strain genomes for metagenomic binning, comparative biology and taxonomic classification.</title>
        <authorList>
            <person name="Goeker M."/>
        </authorList>
    </citation>
    <scope>NUCLEOTIDE SEQUENCE [LARGE SCALE GENOMIC DNA]</scope>
    <source>
        <strain evidence="2 3">DSM 17809</strain>
    </source>
</reference>
<accession>A0ABV2EEP5</accession>
<organism evidence="2 3">
    <name type="scientific">Phenylobacterium koreense</name>
    <dbReference type="NCBI Taxonomy" id="266125"/>
    <lineage>
        <taxon>Bacteria</taxon>
        <taxon>Pseudomonadati</taxon>
        <taxon>Pseudomonadota</taxon>
        <taxon>Alphaproteobacteria</taxon>
        <taxon>Caulobacterales</taxon>
        <taxon>Caulobacteraceae</taxon>
        <taxon>Phenylobacterium</taxon>
    </lineage>
</organism>
<evidence type="ECO:0000313" key="2">
    <source>
        <dbReference type="EMBL" id="MET3525499.1"/>
    </source>
</evidence>
<keyword evidence="3" id="KW-1185">Reference proteome</keyword>
<protein>
    <submittedName>
        <fullName evidence="2">Uncharacterized protein</fullName>
    </submittedName>
</protein>
<sequence length="84" mass="8755">MKSPFKRLAAMSLTAALNFGPDIGFGWSDASEPRHENLGRVPNGPGNPGNASGAAAGLGRACLGFRGSRLDRFWPLAIVGAFQV</sequence>
<dbReference type="Proteomes" id="UP001549110">
    <property type="component" value="Unassembled WGS sequence"/>
</dbReference>
<feature type="region of interest" description="Disordered" evidence="1">
    <location>
        <begin position="28"/>
        <end position="53"/>
    </location>
</feature>
<evidence type="ECO:0000313" key="3">
    <source>
        <dbReference type="Proteomes" id="UP001549110"/>
    </source>
</evidence>
<comment type="caution">
    <text evidence="2">The sequence shown here is derived from an EMBL/GenBank/DDBJ whole genome shotgun (WGS) entry which is preliminary data.</text>
</comment>
<evidence type="ECO:0000256" key="1">
    <source>
        <dbReference type="SAM" id="MobiDB-lite"/>
    </source>
</evidence>
<dbReference type="EMBL" id="JBEPLU010000001">
    <property type="protein sequence ID" value="MET3525499.1"/>
    <property type="molecule type" value="Genomic_DNA"/>
</dbReference>